<evidence type="ECO:0000256" key="19">
    <source>
        <dbReference type="ARBA" id="ARBA00023125"/>
    </source>
</evidence>
<dbReference type="InterPro" id="IPR032631">
    <property type="entry name" value="P-type_ATPase_N"/>
</dbReference>
<evidence type="ECO:0000256" key="27">
    <source>
        <dbReference type="PIRSR" id="PIRSR606539-3"/>
    </source>
</evidence>
<feature type="domain" description="Homeobox" evidence="30">
    <location>
        <begin position="2315"/>
        <end position="2375"/>
    </location>
</feature>
<evidence type="ECO:0000256" key="6">
    <source>
        <dbReference type="ARBA" id="ARBA00008109"/>
    </source>
</evidence>
<keyword evidence="21 28" id="KW-0371">Homeobox</keyword>
<dbReference type="NCBIfam" id="TIGR01494">
    <property type="entry name" value="ATPase_P-type"/>
    <property type="match status" value="2"/>
</dbReference>
<keyword evidence="14 26" id="KW-0067">ATP-binding</keyword>
<evidence type="ECO:0000256" key="4">
    <source>
        <dbReference type="ARBA" id="ARBA00004259"/>
    </source>
</evidence>
<dbReference type="Gene3D" id="2.70.150.10">
    <property type="entry name" value="Calcium-transporting ATPase, cytoplasmic transduction domain A"/>
    <property type="match status" value="1"/>
</dbReference>
<feature type="binding site" evidence="26">
    <location>
        <position position="1483"/>
    </location>
    <ligand>
        <name>ATP</name>
        <dbReference type="ChEBI" id="CHEBI:30616"/>
    </ligand>
</feature>
<dbReference type="InterPro" id="IPR001356">
    <property type="entry name" value="HD"/>
</dbReference>
<dbReference type="SFLD" id="SFLDG00002">
    <property type="entry name" value="C1.7:_P-type_atpase_like"/>
    <property type="match status" value="1"/>
</dbReference>
<evidence type="ECO:0000256" key="7">
    <source>
        <dbReference type="ARBA" id="ARBA00010186"/>
    </source>
</evidence>
<dbReference type="GO" id="GO:0090556">
    <property type="term" value="F:phosphatidylserine floppase activity"/>
    <property type="evidence" value="ECO:0007669"/>
    <property type="project" value="RHEA"/>
</dbReference>
<dbReference type="FunFam" id="3.40.1110.10:FF:000035">
    <property type="entry name" value="Phospholipid-transporting ATPase"/>
    <property type="match status" value="1"/>
</dbReference>
<dbReference type="Proteomes" id="UP000054843">
    <property type="component" value="Unassembled WGS sequence"/>
</dbReference>
<dbReference type="GO" id="GO:0000287">
    <property type="term" value="F:magnesium ion binding"/>
    <property type="evidence" value="ECO:0007669"/>
    <property type="project" value="InterPro"/>
</dbReference>
<gene>
    <name evidence="31" type="primary">Atp8a1</name>
    <name evidence="31" type="ORF">T10_3431</name>
</gene>
<dbReference type="PRINTS" id="PR00119">
    <property type="entry name" value="CATATPASE"/>
</dbReference>
<evidence type="ECO:0000256" key="2">
    <source>
        <dbReference type="ARBA" id="ARBA00004141"/>
    </source>
</evidence>
<evidence type="ECO:0000256" key="23">
    <source>
        <dbReference type="ARBA" id="ARBA00034036"/>
    </source>
</evidence>
<comment type="caution">
    <text evidence="31">The sequence shown here is derived from an EMBL/GenBank/DDBJ whole genome shotgun (WGS) entry which is preliminary data.</text>
</comment>
<dbReference type="GO" id="GO:0005886">
    <property type="term" value="C:plasma membrane"/>
    <property type="evidence" value="ECO:0007669"/>
    <property type="project" value="UniProtKB-SubCell"/>
</dbReference>
<feature type="binding site" evidence="26">
    <location>
        <position position="1485"/>
    </location>
    <ligand>
        <name>ATP</name>
        <dbReference type="ChEBI" id="CHEBI:30616"/>
    </ligand>
</feature>
<feature type="binding site" evidence="26">
    <location>
        <position position="1484"/>
    </location>
    <ligand>
        <name>ATP</name>
        <dbReference type="ChEBI" id="CHEBI:30616"/>
    </ligand>
</feature>
<comment type="similarity">
    <text evidence="6">Belongs to the cation transport ATPase (P-type) (TC 3.A.3) family. Type IV subfamily.</text>
</comment>
<dbReference type="CDD" id="cd02073">
    <property type="entry name" value="P-type_ATPase_APLT_Dnf-like"/>
    <property type="match status" value="1"/>
</dbReference>
<feature type="binding site" evidence="26">
    <location>
        <position position="1603"/>
    </location>
    <ligand>
        <name>ATP</name>
        <dbReference type="ChEBI" id="CHEBI:30616"/>
    </ligand>
</feature>
<dbReference type="InterPro" id="IPR023214">
    <property type="entry name" value="HAD_sf"/>
</dbReference>
<evidence type="ECO:0000313" key="31">
    <source>
        <dbReference type="EMBL" id="KRZ75273.1"/>
    </source>
</evidence>
<keyword evidence="22 28" id="KW-0539">Nucleus</keyword>
<comment type="cofactor">
    <cofactor evidence="1 27">
        <name>Mg(2+)</name>
        <dbReference type="ChEBI" id="CHEBI:18420"/>
    </cofactor>
</comment>
<feature type="transmembrane region" description="Helical" evidence="29">
    <location>
        <begin position="1165"/>
        <end position="1184"/>
    </location>
</feature>
<evidence type="ECO:0000256" key="21">
    <source>
        <dbReference type="ARBA" id="ARBA00023155"/>
    </source>
</evidence>
<dbReference type="Gene3D" id="1.10.10.60">
    <property type="entry name" value="Homeodomain-like"/>
    <property type="match status" value="1"/>
</dbReference>
<dbReference type="SFLD" id="SFLDS00003">
    <property type="entry name" value="Haloacid_Dehalogenase"/>
    <property type="match status" value="1"/>
</dbReference>
<dbReference type="CDD" id="cd00086">
    <property type="entry name" value="homeodomain"/>
    <property type="match status" value="1"/>
</dbReference>
<evidence type="ECO:0000256" key="16">
    <source>
        <dbReference type="ARBA" id="ARBA00022967"/>
    </source>
</evidence>
<evidence type="ECO:0000256" key="13">
    <source>
        <dbReference type="ARBA" id="ARBA00022741"/>
    </source>
</evidence>
<dbReference type="FunFam" id="3.40.50.1000:FF:000010">
    <property type="entry name" value="Phospholipid-transporting ATPase"/>
    <property type="match status" value="1"/>
</dbReference>
<evidence type="ECO:0000256" key="24">
    <source>
        <dbReference type="ARBA" id="ARBA00051303"/>
    </source>
</evidence>
<dbReference type="PROSITE" id="PS00027">
    <property type="entry name" value="HOMEOBOX_1"/>
    <property type="match status" value="1"/>
</dbReference>
<comment type="catalytic activity">
    <reaction evidence="24">
        <text>a 1,2-diacyl-sn-glycero-3-phospho-L-serine(out) + ATP + H2O = a 1,2-diacyl-sn-glycero-3-phospho-L-serine(in) + ADP + phosphate + H(+)</text>
        <dbReference type="Rhea" id="RHEA:38567"/>
        <dbReference type="ChEBI" id="CHEBI:15377"/>
        <dbReference type="ChEBI" id="CHEBI:15378"/>
        <dbReference type="ChEBI" id="CHEBI:30616"/>
        <dbReference type="ChEBI" id="CHEBI:43474"/>
        <dbReference type="ChEBI" id="CHEBI:57262"/>
        <dbReference type="ChEBI" id="CHEBI:456216"/>
    </reaction>
    <physiologicalReaction direction="left-to-right" evidence="24">
        <dbReference type="Rhea" id="RHEA:38568"/>
    </physiologicalReaction>
</comment>
<keyword evidence="15 27" id="KW-0460">Magnesium</keyword>
<dbReference type="OrthoDB" id="377733at2759"/>
<dbReference type="Pfam" id="PF13246">
    <property type="entry name" value="Cation_ATPase"/>
    <property type="match status" value="1"/>
</dbReference>
<evidence type="ECO:0000256" key="17">
    <source>
        <dbReference type="ARBA" id="ARBA00022989"/>
    </source>
</evidence>
<feature type="binding site" evidence="26">
    <location>
        <position position="1225"/>
    </location>
    <ligand>
        <name>ATP</name>
        <dbReference type="ChEBI" id="CHEBI:30616"/>
    </ligand>
</feature>
<dbReference type="InterPro" id="IPR036412">
    <property type="entry name" value="HAD-like_sf"/>
</dbReference>
<dbReference type="InterPro" id="IPR007231">
    <property type="entry name" value="Nucleoporin_int_Nup93/Nic96"/>
</dbReference>
<dbReference type="InterPro" id="IPR032630">
    <property type="entry name" value="P_typ_ATPase_c"/>
</dbReference>
<keyword evidence="20 29" id="KW-0472">Membrane</keyword>
<evidence type="ECO:0000256" key="29">
    <source>
        <dbReference type="SAM" id="Phobius"/>
    </source>
</evidence>
<dbReference type="InterPro" id="IPR018303">
    <property type="entry name" value="ATPase_P-typ_P_site"/>
</dbReference>
<feature type="binding site" evidence="26">
    <location>
        <position position="1370"/>
    </location>
    <ligand>
        <name>ATP</name>
        <dbReference type="ChEBI" id="CHEBI:30616"/>
    </ligand>
</feature>
<dbReference type="EC" id="7.6.2.1" evidence="8"/>
<feature type="active site" description="4-aspartylphosphate intermediate" evidence="25">
    <location>
        <position position="1223"/>
    </location>
</feature>
<feature type="transmembrane region" description="Helical" evidence="29">
    <location>
        <begin position="2001"/>
        <end position="2024"/>
    </location>
</feature>
<dbReference type="Pfam" id="PF04097">
    <property type="entry name" value="Nic96"/>
    <property type="match status" value="1"/>
</dbReference>
<dbReference type="GO" id="GO:0005643">
    <property type="term" value="C:nuclear pore"/>
    <property type="evidence" value="ECO:0007669"/>
    <property type="project" value="InterPro"/>
</dbReference>
<keyword evidence="16" id="KW-1278">Translocase</keyword>
<dbReference type="Gene3D" id="3.40.50.1000">
    <property type="entry name" value="HAD superfamily/HAD-like"/>
    <property type="match status" value="1"/>
</dbReference>
<dbReference type="FunFam" id="1.10.10.60:FF:000679">
    <property type="entry name" value="Homeobox protein aristaless"/>
    <property type="match status" value="1"/>
</dbReference>
<feature type="DNA-binding region" description="Homeobox" evidence="28">
    <location>
        <begin position="2317"/>
        <end position="2376"/>
    </location>
</feature>
<feature type="transmembrane region" description="Helical" evidence="29">
    <location>
        <begin position="1848"/>
        <end position="1867"/>
    </location>
</feature>
<dbReference type="InterPro" id="IPR001757">
    <property type="entry name" value="P_typ_ATPase"/>
</dbReference>
<dbReference type="GO" id="GO:0005802">
    <property type="term" value="C:trans-Golgi network"/>
    <property type="evidence" value="ECO:0007669"/>
    <property type="project" value="TreeGrafter"/>
</dbReference>
<evidence type="ECO:0000256" key="3">
    <source>
        <dbReference type="ARBA" id="ARBA00004236"/>
    </source>
</evidence>
<feature type="transmembrane region" description="Helical" evidence="29">
    <location>
        <begin position="1734"/>
        <end position="1755"/>
    </location>
</feature>
<feature type="transmembrane region" description="Helical" evidence="29">
    <location>
        <begin position="1123"/>
        <end position="1145"/>
    </location>
</feature>
<proteinExistence type="inferred from homology"/>
<keyword evidence="18" id="KW-0333">Golgi apparatus</keyword>
<feature type="binding site" evidence="26">
    <location>
        <position position="1223"/>
    </location>
    <ligand>
        <name>ATP</name>
        <dbReference type="ChEBI" id="CHEBI:30616"/>
    </ligand>
</feature>
<dbReference type="GO" id="GO:0045332">
    <property type="term" value="P:phospholipid translocation"/>
    <property type="evidence" value="ECO:0007669"/>
    <property type="project" value="TreeGrafter"/>
</dbReference>
<dbReference type="Pfam" id="PF00046">
    <property type="entry name" value="Homeodomain"/>
    <property type="match status" value="1"/>
</dbReference>
<feature type="binding site" evidence="27">
    <location>
        <position position="1223"/>
    </location>
    <ligand>
        <name>Mg(2+)</name>
        <dbReference type="ChEBI" id="CHEBI:18420"/>
    </ligand>
</feature>
<comment type="subcellular location">
    <subcellularLocation>
        <location evidence="3">Cell membrane</location>
    </subcellularLocation>
    <subcellularLocation>
        <location evidence="5">Golgi apparatus</location>
    </subcellularLocation>
    <subcellularLocation>
        <location evidence="2">Membrane</location>
        <topology evidence="2">Multi-pass membrane protein</topology>
    </subcellularLocation>
    <subcellularLocation>
        <location evidence="4">Nucleus envelope</location>
    </subcellularLocation>
</comment>
<dbReference type="InterPro" id="IPR023299">
    <property type="entry name" value="ATPase_P-typ_cyto_dom_N"/>
</dbReference>
<feature type="binding site" evidence="26">
    <location>
        <position position="1347"/>
    </location>
    <ligand>
        <name>ATP</name>
        <dbReference type="ChEBI" id="CHEBI:30616"/>
    </ligand>
</feature>
<evidence type="ECO:0000256" key="20">
    <source>
        <dbReference type="ARBA" id="ARBA00023136"/>
    </source>
</evidence>
<evidence type="ECO:0000256" key="15">
    <source>
        <dbReference type="ARBA" id="ARBA00022842"/>
    </source>
</evidence>
<accession>A0A0V1MU14</accession>
<keyword evidence="10" id="KW-0597">Phosphoprotein</keyword>
<evidence type="ECO:0000259" key="30">
    <source>
        <dbReference type="PROSITE" id="PS50071"/>
    </source>
</evidence>
<feature type="binding site" evidence="26">
    <location>
        <position position="1224"/>
    </location>
    <ligand>
        <name>ATP</name>
        <dbReference type="ChEBI" id="CHEBI:30616"/>
    </ligand>
</feature>
<dbReference type="SUPFAM" id="SSF81660">
    <property type="entry name" value="Metal cation-transporting ATPase, ATP-binding domain N"/>
    <property type="match status" value="1"/>
</dbReference>
<dbReference type="PANTHER" id="PTHR24092">
    <property type="entry name" value="PROBABLE PHOSPHOLIPID-TRANSPORTING ATPASE"/>
    <property type="match status" value="1"/>
</dbReference>
<dbReference type="Pfam" id="PF16212">
    <property type="entry name" value="PhoLip_ATPase_C"/>
    <property type="match status" value="1"/>
</dbReference>
<evidence type="ECO:0000256" key="14">
    <source>
        <dbReference type="ARBA" id="ARBA00022840"/>
    </source>
</evidence>
<dbReference type="FunFam" id="2.70.150.10:FF:000021">
    <property type="entry name" value="Phospholipid-transporting ATPase"/>
    <property type="match status" value="1"/>
</dbReference>
<keyword evidence="17 29" id="KW-1133">Transmembrane helix</keyword>
<reference evidence="31 32" key="1">
    <citation type="submission" date="2015-01" db="EMBL/GenBank/DDBJ databases">
        <title>Evolution of Trichinella species and genotypes.</title>
        <authorList>
            <person name="Korhonen P.K."/>
            <person name="Edoardo P."/>
            <person name="Giuseppe L.R."/>
            <person name="Gasser R.B."/>
        </authorList>
    </citation>
    <scope>NUCLEOTIDE SEQUENCE [LARGE SCALE GENOMIC DNA]</scope>
    <source>
        <strain evidence="31">ISS1980</strain>
    </source>
</reference>
<evidence type="ECO:0000256" key="18">
    <source>
        <dbReference type="ARBA" id="ARBA00023034"/>
    </source>
</evidence>
<dbReference type="InterPro" id="IPR023298">
    <property type="entry name" value="ATPase_P-typ_TM_dom_sf"/>
</dbReference>
<evidence type="ECO:0000256" key="1">
    <source>
        <dbReference type="ARBA" id="ARBA00001946"/>
    </source>
</evidence>
<dbReference type="GO" id="GO:0000981">
    <property type="term" value="F:DNA-binding transcription factor activity, RNA polymerase II-specific"/>
    <property type="evidence" value="ECO:0007669"/>
    <property type="project" value="InterPro"/>
</dbReference>
<evidence type="ECO:0000256" key="5">
    <source>
        <dbReference type="ARBA" id="ARBA00004555"/>
    </source>
</evidence>
<feature type="binding site" evidence="26">
    <location>
        <position position="1306"/>
    </location>
    <ligand>
        <name>ATP</name>
        <dbReference type="ChEBI" id="CHEBI:30616"/>
    </ligand>
</feature>
<protein>
    <recommendedName>
        <fullName evidence="8">P-type phospholipid transporter</fullName>
        <ecNumber evidence="8">7.6.2.1</ecNumber>
    </recommendedName>
</protein>
<dbReference type="Pfam" id="PF16209">
    <property type="entry name" value="PhoLip_ATPase_N"/>
    <property type="match status" value="1"/>
</dbReference>
<dbReference type="InterPro" id="IPR008250">
    <property type="entry name" value="ATPase_P-typ_transduc_dom_A_sf"/>
</dbReference>
<keyword evidence="9" id="KW-1003">Cell membrane</keyword>
<evidence type="ECO:0000256" key="25">
    <source>
        <dbReference type="PIRSR" id="PIRSR606539-1"/>
    </source>
</evidence>
<evidence type="ECO:0000256" key="8">
    <source>
        <dbReference type="ARBA" id="ARBA00012189"/>
    </source>
</evidence>
<dbReference type="InterPro" id="IPR044492">
    <property type="entry name" value="P_typ_ATPase_HD_dom"/>
</dbReference>
<dbReference type="SMART" id="SM00389">
    <property type="entry name" value="HOX"/>
    <property type="match status" value="1"/>
</dbReference>
<feature type="binding site" evidence="27">
    <location>
        <position position="1225"/>
    </location>
    <ligand>
        <name>Mg(2+)</name>
        <dbReference type="ChEBI" id="CHEBI:18420"/>
    </ligand>
</feature>
<feature type="transmembrane region" description="Helical" evidence="29">
    <location>
        <begin position="1775"/>
        <end position="1795"/>
    </location>
</feature>
<comment type="similarity">
    <text evidence="7">Belongs to the nucleoporin interacting component (NIC) family.</text>
</comment>
<dbReference type="InterPro" id="IPR009057">
    <property type="entry name" value="Homeodomain-like_sf"/>
</dbReference>
<evidence type="ECO:0000313" key="32">
    <source>
        <dbReference type="Proteomes" id="UP000054843"/>
    </source>
</evidence>
<keyword evidence="32" id="KW-1185">Reference proteome</keyword>
<dbReference type="Gene3D" id="3.40.1110.10">
    <property type="entry name" value="Calcium-transporting ATPase, cytoplasmic domain N"/>
    <property type="match status" value="1"/>
</dbReference>
<dbReference type="PROSITE" id="PS00154">
    <property type="entry name" value="ATPASE_E1_E2"/>
    <property type="match status" value="1"/>
</dbReference>
<evidence type="ECO:0000256" key="11">
    <source>
        <dbReference type="ARBA" id="ARBA00022692"/>
    </source>
</evidence>
<name>A0A0V1MU14_9BILA</name>
<dbReference type="PROSITE" id="PS50071">
    <property type="entry name" value="HOMEOBOX_2"/>
    <property type="match status" value="1"/>
</dbReference>
<feature type="binding site" evidence="26">
    <location>
        <position position="1573"/>
    </location>
    <ligand>
        <name>ATP</name>
        <dbReference type="ChEBI" id="CHEBI:30616"/>
    </ligand>
</feature>
<evidence type="ECO:0000256" key="22">
    <source>
        <dbReference type="ARBA" id="ARBA00023242"/>
    </source>
</evidence>
<dbReference type="STRING" id="268474.A0A0V1MU14"/>
<keyword evidence="11 29" id="KW-0812">Transmembrane</keyword>
<dbReference type="InterPro" id="IPR006539">
    <property type="entry name" value="P-type_ATPase_IV"/>
</dbReference>
<dbReference type="GO" id="GO:0017056">
    <property type="term" value="F:structural constituent of nuclear pore"/>
    <property type="evidence" value="ECO:0007669"/>
    <property type="project" value="InterPro"/>
</dbReference>
<dbReference type="SUPFAM" id="SSF56784">
    <property type="entry name" value="HAD-like"/>
    <property type="match status" value="1"/>
</dbReference>
<keyword evidence="19 28" id="KW-0238">DNA-binding</keyword>
<dbReference type="InterPro" id="IPR017970">
    <property type="entry name" value="Homeobox_CS"/>
</dbReference>
<feature type="binding site" evidence="26">
    <location>
        <position position="1602"/>
    </location>
    <ligand>
        <name>ATP</name>
        <dbReference type="ChEBI" id="CHEBI:30616"/>
    </ligand>
</feature>
<dbReference type="GO" id="GO:0005524">
    <property type="term" value="F:ATP binding"/>
    <property type="evidence" value="ECO:0007669"/>
    <property type="project" value="UniProtKB-KW"/>
</dbReference>
<dbReference type="SUPFAM" id="SSF81665">
    <property type="entry name" value="Calcium ATPase, transmembrane domain M"/>
    <property type="match status" value="1"/>
</dbReference>
<keyword evidence="13 26" id="KW-0547">Nucleotide-binding</keyword>
<dbReference type="SUPFAM" id="SSF46689">
    <property type="entry name" value="Homeodomain-like"/>
    <property type="match status" value="1"/>
</dbReference>
<feature type="transmembrane region" description="Helical" evidence="29">
    <location>
        <begin position="1665"/>
        <end position="1686"/>
    </location>
</feature>
<dbReference type="PANTHER" id="PTHR24092:SF150">
    <property type="entry name" value="PHOSPHOLIPID-TRANSPORTING ATPASE"/>
    <property type="match status" value="1"/>
</dbReference>
<dbReference type="GO" id="GO:0030182">
    <property type="term" value="P:neuron differentiation"/>
    <property type="evidence" value="ECO:0007669"/>
    <property type="project" value="UniProtKB-ARBA"/>
</dbReference>
<organism evidence="31 32">
    <name type="scientific">Trichinella papuae</name>
    <dbReference type="NCBI Taxonomy" id="268474"/>
    <lineage>
        <taxon>Eukaryota</taxon>
        <taxon>Metazoa</taxon>
        <taxon>Ecdysozoa</taxon>
        <taxon>Nematoda</taxon>
        <taxon>Enoplea</taxon>
        <taxon>Dorylaimia</taxon>
        <taxon>Trichinellida</taxon>
        <taxon>Trichinellidae</taxon>
        <taxon>Trichinella</taxon>
    </lineage>
</organism>
<sequence>MMDSSMLLDLLHRVDQFSTGIEKSDKLNVETTLLSNVQVAFEKGEQLYRESLMKRDTDGSRARTLLLLEADGSNVPDPPKLILTSDVSLSVKEKTNRIFDLNNTLKNERLRLFHQPIEEFLSKIADENETSHFTYAKNLWSEFKGNCCSTVSPKYFESNRKSPGLPHSGKELLNTHVDLALAYGKAVSAVVDSFLCENKVDMLDIFRKVDRHHNSTEIWKYVSLVVENVPRKYVKNKISSSYRVAFAKAILRYLEGQFLQHMKKVVNERPEVGKLSVKHSVYDLVHAYLNVAMTIPYPGFEDNLQNQHPIWAVIYTCLRAGNVRAAKKAAEQAAQPLKYIYDLLCENSCEFLDCLSHKDEMKMRLMYQQSVNQSKDEYKRAVFCAMALCDQNNDHSFVCTRFEDWLWMKLRQTVMNENSIKSTKSPTNILTLDVLQKEISLKYGEAHFTIENSPLLYWSALWLTGQFEAALNYMFNRSNVLRIHAVHIALLMNVYNFLKTSPNVTDSFFSSENEQDEINLVRMVSQYCTGMQLSNPKQAIDYFYFLREFKNSDGEDMFSVLLTQVISETQEFQMLFDVEHSDGTCTDGLVKKFKCGEGLLKNLAKLAESQNYMEFAFQLYDLANDYQKAVDVMIDLLCSAATKRMSEVFCRDWLISLSVKFLERDFKDIFPNVSGRSLAIFKMALTINQFYQACSASNADEAIESIRSCGIIPLERDAVDAALKNFQTTPEQIRQLLPNVLYTFMQMLLKACENEENLRLKSFISKREISEMAKAVAEFTSLVPMQLSNQTARDLNSNNISIDWSLQFLLLLLRLWPFAVISCFAVILRETYSINSVQWKLSASSLPWLCYRMSPAILDAERTIYINRSQPIKYCSNKISTAKYNVITFFPRFLFEQFRRYANIFFLFIGLLQQIPDVSPTGRYTTAVPLLCILSVSAIKEIIEDWKRHNADRKVNRSKVLVLRFGRWVDELWENVNVGDLVKIVDGQFFPADLVLLSSSEPQAMAYVETSNLDGETNLKLRQGSVKTAHLLSHETLGEFIAYLDCEPPNRQLYELSGKLTLPDNIEIPLGPDQLLLRGSVLKNTQWIFGVVIYTGHETKLMLNSNVAPLKRSNVDRVTNNQILVLFVILMITSLISAIAAQIWSNTYQISSWYLGLYEVQSTHFGYNFLTFIILYNNLIPISLQVTLEVDLEMYHAPTDQPAAARTSNLNEELGQVKYIFSDKTGTLTRNIMMFKKCSIGGIIYGQNESEKFDDPNLLRNLNTRHVTSPVIREFVTMMAVCHTVVPEKPSDETGELQYQASSPDEGALVRGAKDLGFIFHTRTPEAIVLSAIGIHERYEILNVLEFTSNRKRMGVVVRTPNKKIKLFIKGADSVIYERLASNQLYSDITLDHLKEFAASGYRTLCFARADINEEFYVEWNKKFCEASVALQEREKKLEAVAELIEKDLKLLGATAIEDKLQEGVPETIAALLKADIKIWVLTGDKQETAINIACSSKLITPTMALMFVNKDSFDETKECILSYVNGIGSNIDADNDAALLISGKSLNYALYGDIRRTFLDLAICCRVVICCRVTPMQKAEVVDLVKQSVGAITLAIGDGANDVAMIQAAHVGVGISGVEGLQAACASDYTIAQFRFLSRLLFVHGAWSFHRMAKLILYSFHKNICLYIIELWFAVLSAWSGQTLFERWCIGLYNVVFTAAPPLAIGLFDRTASATTMLKYPTLYKLSQSREAFSVKIFWLWICNAIYHSVLLFWLSKLTFAQDVAWSNGRTGGLYMLGNCVYTYVVVSVCLKAGLELDAWTWLSHLAIWGSIGAWFFFLFIYCNVWPTISIAPEMAGMDVMMISSSLFWMALFLIPTLTLFLDFTYKIFRRTMFKTLADEVRELELQQLDPSVVLPKLSKHGRLTETARLLRNVFRRTASGVSIAHEAQCKLFFFLHYADNNMVMHFLKKNVVLFHKQKLFVHTILPKLNRRETNLFSALDDTILYGFMVKKRDENAVNFVYILPRCVLNILFFHFGNFFLLFCAVLCDEQEQKVYSAFEMDTYSNYFIYDNATAAAAAAAAAGFTSFNTGSLDPLLHHHHHQKIASTQQASSASSNSSSLPIIHSTHIANSAQNDSLKALNTAASNSTSDDNFSILNGNSSSLYQNHVHHTSYFSPYLSTSPNQTQNRSNCSLRSLNGQIAAAAAACNYRTSAAAAAADPLQTLFNQATIPYKFYSTRAAGALAGLNQTVDNSASIMPHNHPLVAAGSGYPTSAIAATNPATTIPNYFTSINRQNANVASFSSAVGTLGGLSAIGNKFASTMITSGGGQQDRRKQRRIRTTFTSSQLKELEKAFQATHYPDIYTREEIAFKIDLTEARVQVWFQNRRAKFRKQEKSRIIKEQSDLNPITKESCIRLNNSSENSTEVSSSTMTLPNC</sequence>
<feature type="transmembrane region" description="Helical" evidence="29">
    <location>
        <begin position="804"/>
        <end position="828"/>
    </location>
</feature>
<dbReference type="EMBL" id="JYDO01000040">
    <property type="protein sequence ID" value="KRZ75273.1"/>
    <property type="molecule type" value="Genomic_DNA"/>
</dbReference>
<feature type="binding site" evidence="26">
    <location>
        <position position="1403"/>
    </location>
    <ligand>
        <name>ATP</name>
        <dbReference type="ChEBI" id="CHEBI:30616"/>
    </ligand>
</feature>
<evidence type="ECO:0000256" key="10">
    <source>
        <dbReference type="ARBA" id="ARBA00022553"/>
    </source>
</evidence>
<evidence type="ECO:0000256" key="12">
    <source>
        <dbReference type="ARBA" id="ARBA00022723"/>
    </source>
</evidence>
<feature type="binding site" evidence="27">
    <location>
        <position position="1603"/>
    </location>
    <ligand>
        <name>Mg(2+)</name>
        <dbReference type="ChEBI" id="CHEBI:18420"/>
    </ligand>
</feature>
<evidence type="ECO:0000256" key="28">
    <source>
        <dbReference type="PROSITE-ProRule" id="PRU00108"/>
    </source>
</evidence>
<keyword evidence="12 27" id="KW-0479">Metal-binding</keyword>
<feature type="binding site" evidence="26">
    <location>
        <position position="1579"/>
    </location>
    <ligand>
        <name>ATP</name>
        <dbReference type="ChEBI" id="CHEBI:30616"/>
    </ligand>
</feature>
<evidence type="ECO:0000256" key="26">
    <source>
        <dbReference type="PIRSR" id="PIRSR606539-2"/>
    </source>
</evidence>
<dbReference type="NCBIfam" id="TIGR01652">
    <property type="entry name" value="ATPase-Plipid"/>
    <property type="match status" value="1"/>
</dbReference>
<evidence type="ECO:0000256" key="9">
    <source>
        <dbReference type="ARBA" id="ARBA00022475"/>
    </source>
</evidence>
<dbReference type="SFLD" id="SFLDF00027">
    <property type="entry name" value="p-type_atpase"/>
    <property type="match status" value="1"/>
</dbReference>
<dbReference type="GO" id="GO:0016887">
    <property type="term" value="F:ATP hydrolysis activity"/>
    <property type="evidence" value="ECO:0007669"/>
    <property type="project" value="InterPro"/>
</dbReference>
<dbReference type="GO" id="GO:0003677">
    <property type="term" value="F:DNA binding"/>
    <property type="evidence" value="ECO:0007669"/>
    <property type="project" value="UniProtKB-UniRule"/>
</dbReference>
<dbReference type="SUPFAM" id="SSF81653">
    <property type="entry name" value="Calcium ATPase, transduction domain A"/>
    <property type="match status" value="1"/>
</dbReference>
<feature type="binding site" evidence="27">
    <location>
        <position position="1599"/>
    </location>
    <ligand>
        <name>Mg(2+)</name>
        <dbReference type="ChEBI" id="CHEBI:18420"/>
    </ligand>
</feature>
<feature type="transmembrane region" description="Helical" evidence="29">
    <location>
        <begin position="1692"/>
        <end position="1713"/>
    </location>
</feature>
<feature type="transmembrane region" description="Helical" evidence="29">
    <location>
        <begin position="1807"/>
        <end position="1828"/>
    </location>
</feature>
<comment type="catalytic activity">
    <reaction evidence="23">
        <text>ATP + H2O + phospholipidSide 1 = ADP + phosphate + phospholipidSide 2.</text>
        <dbReference type="EC" id="7.6.2.1"/>
    </reaction>
</comment>